<dbReference type="STRING" id="1121942.SAMN02745148_03451"/>
<dbReference type="GO" id="GO:0005737">
    <property type="term" value="C:cytoplasm"/>
    <property type="evidence" value="ECO:0007669"/>
    <property type="project" value="UniProtKB-ARBA"/>
</dbReference>
<dbReference type="PANTHER" id="PTHR12919:SF20">
    <property type="entry name" value="SMALL RIBOSOMAL SUBUNIT PROTEIN BS16M"/>
    <property type="match status" value="1"/>
</dbReference>
<dbReference type="InterPro" id="IPR020592">
    <property type="entry name" value="Ribosomal_bS16_CS"/>
</dbReference>
<protein>
    <recommendedName>
        <fullName evidence="3">Small ribosomal subunit protein bS16</fullName>
    </recommendedName>
</protein>
<dbReference type="InterPro" id="IPR023803">
    <property type="entry name" value="Ribosomal_bS16_dom_sf"/>
</dbReference>
<dbReference type="FunFam" id="3.30.1320.10:FF:000001">
    <property type="entry name" value="30S ribosomal protein S16"/>
    <property type="match status" value="1"/>
</dbReference>
<dbReference type="Proteomes" id="UP000184346">
    <property type="component" value="Unassembled WGS sequence"/>
</dbReference>
<evidence type="ECO:0000256" key="1">
    <source>
        <dbReference type="ARBA" id="ARBA00022980"/>
    </source>
</evidence>
<reference evidence="4 5" key="1">
    <citation type="submission" date="2016-11" db="EMBL/GenBank/DDBJ databases">
        <authorList>
            <person name="Jaros S."/>
            <person name="Januszkiewicz K."/>
            <person name="Wedrychowicz H."/>
        </authorList>
    </citation>
    <scope>NUCLEOTIDE SEQUENCE [LARGE SCALE GENOMIC DNA]</scope>
    <source>
        <strain evidence="4 5">DSM 19980</strain>
    </source>
</reference>
<dbReference type="GO" id="GO:0006412">
    <property type="term" value="P:translation"/>
    <property type="evidence" value="ECO:0007669"/>
    <property type="project" value="UniProtKB-UniRule"/>
</dbReference>
<dbReference type="NCBIfam" id="TIGR00002">
    <property type="entry name" value="S16"/>
    <property type="match status" value="1"/>
</dbReference>
<gene>
    <name evidence="3" type="primary">rpsP</name>
    <name evidence="4" type="ORF">SAMN02745148_03451</name>
</gene>
<sequence length="88" mass="10075">MVTIRLARGGAKKRPFYHLTVSDSRKSRDGRFIERVGFFNPVARGQEERLRVDLDRISHWQNLGAQVSDRVAELVKEARKQQAQAAQA</sequence>
<keyword evidence="2 3" id="KW-0687">Ribonucleoprotein</keyword>
<comment type="similarity">
    <text evidence="3">Belongs to the bacterial ribosomal protein bS16 family.</text>
</comment>
<evidence type="ECO:0000313" key="4">
    <source>
        <dbReference type="EMBL" id="SHF75536.1"/>
    </source>
</evidence>
<accession>A0A1M5E8L6</accession>
<dbReference type="PROSITE" id="PS00732">
    <property type="entry name" value="RIBOSOMAL_S16"/>
    <property type="match status" value="1"/>
</dbReference>
<keyword evidence="1 3" id="KW-0689">Ribosomal protein</keyword>
<dbReference type="HAMAP" id="MF_00385">
    <property type="entry name" value="Ribosomal_bS16"/>
    <property type="match status" value="1"/>
</dbReference>
<dbReference type="OrthoDB" id="9807878at2"/>
<evidence type="ECO:0000256" key="3">
    <source>
        <dbReference type="HAMAP-Rule" id="MF_00385"/>
    </source>
</evidence>
<evidence type="ECO:0000313" key="5">
    <source>
        <dbReference type="Proteomes" id="UP000184346"/>
    </source>
</evidence>
<dbReference type="Gene3D" id="3.30.1320.10">
    <property type="match status" value="1"/>
</dbReference>
<dbReference type="GO" id="GO:0003735">
    <property type="term" value="F:structural constituent of ribosome"/>
    <property type="evidence" value="ECO:0007669"/>
    <property type="project" value="InterPro"/>
</dbReference>
<dbReference type="RefSeq" id="WP_072825156.1">
    <property type="nucleotide sequence ID" value="NZ_FQUJ01000021.1"/>
</dbReference>
<evidence type="ECO:0000256" key="2">
    <source>
        <dbReference type="ARBA" id="ARBA00023274"/>
    </source>
</evidence>
<keyword evidence="5" id="KW-1185">Reference proteome</keyword>
<dbReference type="Pfam" id="PF00886">
    <property type="entry name" value="Ribosomal_S16"/>
    <property type="match status" value="1"/>
</dbReference>
<dbReference type="SUPFAM" id="SSF54565">
    <property type="entry name" value="Ribosomal protein S16"/>
    <property type="match status" value="1"/>
</dbReference>
<dbReference type="AlphaFoldDB" id="A0A1M5E8L6"/>
<name>A0A1M5E8L6_9GAMM</name>
<dbReference type="GO" id="GO:0015935">
    <property type="term" value="C:small ribosomal subunit"/>
    <property type="evidence" value="ECO:0007669"/>
    <property type="project" value="TreeGrafter"/>
</dbReference>
<dbReference type="EMBL" id="FQUJ01000021">
    <property type="protein sequence ID" value="SHF75536.1"/>
    <property type="molecule type" value="Genomic_DNA"/>
</dbReference>
<proteinExistence type="inferred from homology"/>
<dbReference type="PANTHER" id="PTHR12919">
    <property type="entry name" value="30S RIBOSOMAL PROTEIN S16"/>
    <property type="match status" value="1"/>
</dbReference>
<organism evidence="4 5">
    <name type="scientific">Modicisalibacter ilicicola DSM 19980</name>
    <dbReference type="NCBI Taxonomy" id="1121942"/>
    <lineage>
        <taxon>Bacteria</taxon>
        <taxon>Pseudomonadati</taxon>
        <taxon>Pseudomonadota</taxon>
        <taxon>Gammaproteobacteria</taxon>
        <taxon>Oceanospirillales</taxon>
        <taxon>Halomonadaceae</taxon>
        <taxon>Modicisalibacter</taxon>
    </lineage>
</organism>
<dbReference type="InterPro" id="IPR000307">
    <property type="entry name" value="Ribosomal_bS16"/>
</dbReference>